<dbReference type="Proteomes" id="UP001652582">
    <property type="component" value="Chromosome 23"/>
</dbReference>
<dbReference type="GeneID" id="128199419"/>
<feature type="compositionally biased region" description="Basic and acidic residues" evidence="1">
    <location>
        <begin position="44"/>
        <end position="53"/>
    </location>
</feature>
<protein>
    <submittedName>
        <fullName evidence="3">Uncharacterized protein LOC128199419</fullName>
    </submittedName>
</protein>
<name>A0ABM3M091_BICAN</name>
<proteinExistence type="predicted"/>
<organism evidence="2 3">
    <name type="scientific">Bicyclus anynana</name>
    <name type="common">Squinting bush brown butterfly</name>
    <dbReference type="NCBI Taxonomy" id="110368"/>
    <lineage>
        <taxon>Eukaryota</taxon>
        <taxon>Metazoa</taxon>
        <taxon>Ecdysozoa</taxon>
        <taxon>Arthropoda</taxon>
        <taxon>Hexapoda</taxon>
        <taxon>Insecta</taxon>
        <taxon>Pterygota</taxon>
        <taxon>Neoptera</taxon>
        <taxon>Endopterygota</taxon>
        <taxon>Lepidoptera</taxon>
        <taxon>Glossata</taxon>
        <taxon>Ditrysia</taxon>
        <taxon>Papilionoidea</taxon>
        <taxon>Nymphalidae</taxon>
        <taxon>Satyrinae</taxon>
        <taxon>Satyrini</taxon>
        <taxon>Mycalesina</taxon>
        <taxon>Bicyclus</taxon>
    </lineage>
</organism>
<gene>
    <name evidence="3" type="primary">LOC128199419</name>
</gene>
<dbReference type="RefSeq" id="XP_052744744.1">
    <property type="nucleotide sequence ID" value="XM_052888784.1"/>
</dbReference>
<reference evidence="3" key="1">
    <citation type="submission" date="2025-08" db="UniProtKB">
        <authorList>
            <consortium name="RefSeq"/>
        </authorList>
    </citation>
    <scope>IDENTIFICATION</scope>
</reference>
<accession>A0ABM3M091</accession>
<evidence type="ECO:0000313" key="3">
    <source>
        <dbReference type="RefSeq" id="XP_052744744.1"/>
    </source>
</evidence>
<keyword evidence="2" id="KW-1185">Reference proteome</keyword>
<feature type="region of interest" description="Disordered" evidence="1">
    <location>
        <begin position="34"/>
        <end position="53"/>
    </location>
</feature>
<evidence type="ECO:0000256" key="1">
    <source>
        <dbReference type="SAM" id="MobiDB-lite"/>
    </source>
</evidence>
<evidence type="ECO:0000313" key="2">
    <source>
        <dbReference type="Proteomes" id="UP001652582"/>
    </source>
</evidence>
<sequence length="88" mass="10310">MEDVQALARQLSASPVLQQVKNIWRRASTQFQKELERHARRRGKTDESDYDDRIDTEGRTRRVIKDLVALGKEAGYIEPIKQMLEKLQ</sequence>